<feature type="region of interest" description="Disordered" evidence="1">
    <location>
        <begin position="720"/>
        <end position="777"/>
    </location>
</feature>
<feature type="compositionally biased region" description="Pro residues" evidence="1">
    <location>
        <begin position="399"/>
        <end position="422"/>
    </location>
</feature>
<evidence type="ECO:0000313" key="3">
    <source>
        <dbReference type="Proteomes" id="UP001215598"/>
    </source>
</evidence>
<feature type="region of interest" description="Disordered" evidence="1">
    <location>
        <begin position="820"/>
        <end position="842"/>
    </location>
</feature>
<dbReference type="Proteomes" id="UP001215598">
    <property type="component" value="Unassembled WGS sequence"/>
</dbReference>
<dbReference type="AlphaFoldDB" id="A0AAD7H7C1"/>
<feature type="compositionally biased region" description="Basic and acidic residues" evidence="1">
    <location>
        <begin position="828"/>
        <end position="842"/>
    </location>
</feature>
<protein>
    <submittedName>
        <fullName evidence="2">Uncharacterized protein</fullName>
    </submittedName>
</protein>
<sequence length="842" mass="94271">MSAPLSPPRRYVRLCVLVVQLHHFPHPPIPRNILQPRPPLNLNVLHLFASQRPVWFAPPRALPALYEFGWDPENPDAVRPYSGPEPETAISRDFAPPFVSDASPRAVDPDFVRWIFNMDPGPVRGLRLDPPPHRYLSPRRPLGSSPLSLPTSFSLADVAHEVFLSYALFMWYSVQILGPHGYQVLVIWARRREGHNYLFRYAADLPPMDLAARLHHEMDILAATIELFNGDPVTNAEELLNRVLRMEHFLFFLSQHGTQVAYSQEYEALIDSAIHYMQPTWDSDQRLHELRRVRARVARRSRFIHPRAPATIRLLPQNWEDPRIPAPGLIFNEDSVFFDAQGMLEALDGLAEVGDNGCPLDDLDLSATSAILEGVDLDVFISESLLDPREFHGASIPRSPSPPPRVPTPVPPPPPPPPPPTTVEPWLLQDFVEVPPSSPPSCYVEIPSRRRKRASSVISIPSDEGDIELPPPRRSSRPHTPAAHRHATPPTVPRASRSSKPPPHKRSKKTAHPEDRTPRTSPRLRPDSTRPPVYFANESHRRVGAVVRQLRPGCPGCGVSRFCTEDTDPNEGRSNKPRTSCYHCAATHVRCSPWRAFSEAFHDCDERALSRFFFEFWEHLGGGHYQPLEPDPRVSNLHRLARDYSYRNFLYEFLPLQNTDRSFRRRQRKEEKKESEKEVEGSVGGPPPARSSGPKIRIPPLRPRPDVMEVEEHDLPIALDPRNFDSNLEPTPLPSQQASSSRGPGTASHAPAASGSPRPPAASRASVPVGPSDANAFRLSLGSEDSLGADTDALTAYMQSIPEDMRVPFLQRMASVAQGALGNLGSAEKPKEDRKGKGKARE</sequence>
<dbReference type="PANTHER" id="PTHR48125">
    <property type="entry name" value="LP07818P1"/>
    <property type="match status" value="1"/>
</dbReference>
<keyword evidence="3" id="KW-1185">Reference proteome</keyword>
<dbReference type="PANTHER" id="PTHR48125:SF12">
    <property type="entry name" value="AT HOOK TRANSCRIPTION FACTOR FAMILY-RELATED"/>
    <property type="match status" value="1"/>
</dbReference>
<feature type="region of interest" description="Disordered" evidence="1">
    <location>
        <begin position="391"/>
        <end position="424"/>
    </location>
</feature>
<feature type="region of interest" description="Disordered" evidence="1">
    <location>
        <begin position="436"/>
        <end position="537"/>
    </location>
</feature>
<feature type="region of interest" description="Disordered" evidence="1">
    <location>
        <begin position="662"/>
        <end position="706"/>
    </location>
</feature>
<evidence type="ECO:0000313" key="2">
    <source>
        <dbReference type="EMBL" id="KAJ7714206.1"/>
    </source>
</evidence>
<gene>
    <name evidence="2" type="ORF">B0H16DRAFT_1742789</name>
</gene>
<dbReference type="EMBL" id="JARKIB010000329">
    <property type="protein sequence ID" value="KAJ7714206.1"/>
    <property type="molecule type" value="Genomic_DNA"/>
</dbReference>
<accession>A0AAD7H7C1</accession>
<evidence type="ECO:0000256" key="1">
    <source>
        <dbReference type="SAM" id="MobiDB-lite"/>
    </source>
</evidence>
<feature type="compositionally biased region" description="Polar residues" evidence="1">
    <location>
        <begin position="724"/>
        <end position="742"/>
    </location>
</feature>
<feature type="compositionally biased region" description="Basic residues" evidence="1">
    <location>
        <begin position="474"/>
        <end position="487"/>
    </location>
</feature>
<feature type="compositionally biased region" description="Basic and acidic residues" evidence="1">
    <location>
        <begin position="511"/>
        <end position="528"/>
    </location>
</feature>
<reference evidence="2" key="1">
    <citation type="submission" date="2023-03" db="EMBL/GenBank/DDBJ databases">
        <title>Massive genome expansion in bonnet fungi (Mycena s.s.) driven by repeated elements and novel gene families across ecological guilds.</title>
        <authorList>
            <consortium name="Lawrence Berkeley National Laboratory"/>
            <person name="Harder C.B."/>
            <person name="Miyauchi S."/>
            <person name="Viragh M."/>
            <person name="Kuo A."/>
            <person name="Thoen E."/>
            <person name="Andreopoulos B."/>
            <person name="Lu D."/>
            <person name="Skrede I."/>
            <person name="Drula E."/>
            <person name="Henrissat B."/>
            <person name="Morin E."/>
            <person name="Kohler A."/>
            <person name="Barry K."/>
            <person name="LaButti K."/>
            <person name="Morin E."/>
            <person name="Salamov A."/>
            <person name="Lipzen A."/>
            <person name="Mereny Z."/>
            <person name="Hegedus B."/>
            <person name="Baldrian P."/>
            <person name="Stursova M."/>
            <person name="Weitz H."/>
            <person name="Taylor A."/>
            <person name="Grigoriev I.V."/>
            <person name="Nagy L.G."/>
            <person name="Martin F."/>
            <person name="Kauserud H."/>
        </authorList>
    </citation>
    <scope>NUCLEOTIDE SEQUENCE</scope>
    <source>
        <strain evidence="2">CBHHK182m</strain>
    </source>
</reference>
<comment type="caution">
    <text evidence="2">The sequence shown here is derived from an EMBL/GenBank/DDBJ whole genome shotgun (WGS) entry which is preliminary data.</text>
</comment>
<name>A0AAD7H7C1_9AGAR</name>
<feature type="compositionally biased region" description="Basic and acidic residues" evidence="1">
    <location>
        <begin position="668"/>
        <end position="680"/>
    </location>
</feature>
<proteinExistence type="predicted"/>
<feature type="compositionally biased region" description="Low complexity" evidence="1">
    <location>
        <begin position="743"/>
        <end position="772"/>
    </location>
</feature>
<organism evidence="2 3">
    <name type="scientific">Mycena metata</name>
    <dbReference type="NCBI Taxonomy" id="1033252"/>
    <lineage>
        <taxon>Eukaryota</taxon>
        <taxon>Fungi</taxon>
        <taxon>Dikarya</taxon>
        <taxon>Basidiomycota</taxon>
        <taxon>Agaricomycotina</taxon>
        <taxon>Agaricomycetes</taxon>
        <taxon>Agaricomycetidae</taxon>
        <taxon>Agaricales</taxon>
        <taxon>Marasmiineae</taxon>
        <taxon>Mycenaceae</taxon>
        <taxon>Mycena</taxon>
    </lineage>
</organism>